<organism evidence="2 3">
    <name type="scientific">Vitis rotundifolia</name>
    <name type="common">Muscadine grape</name>
    <dbReference type="NCBI Taxonomy" id="103349"/>
    <lineage>
        <taxon>Eukaryota</taxon>
        <taxon>Viridiplantae</taxon>
        <taxon>Streptophyta</taxon>
        <taxon>Embryophyta</taxon>
        <taxon>Tracheophyta</taxon>
        <taxon>Spermatophyta</taxon>
        <taxon>Magnoliopsida</taxon>
        <taxon>eudicotyledons</taxon>
        <taxon>Gunneridae</taxon>
        <taxon>Pentapetalae</taxon>
        <taxon>rosids</taxon>
        <taxon>Vitales</taxon>
        <taxon>Vitaceae</taxon>
        <taxon>Viteae</taxon>
        <taxon>Vitis</taxon>
    </lineage>
</organism>
<dbReference type="Proteomes" id="UP001168098">
    <property type="component" value="Unassembled WGS sequence"/>
</dbReference>
<dbReference type="Gene3D" id="3.40.50.2000">
    <property type="entry name" value="Glycogen Phosphorylase B"/>
    <property type="match status" value="2"/>
</dbReference>
<evidence type="ECO:0000256" key="1">
    <source>
        <dbReference type="ARBA" id="ARBA00009995"/>
    </source>
</evidence>
<reference evidence="2 3" key="1">
    <citation type="journal article" date="2023" name="BMC Biotechnol.">
        <title>Vitis rotundifolia cv Carlos genome sequencing.</title>
        <authorList>
            <person name="Huff M."/>
            <person name="Hulse-Kemp A."/>
            <person name="Scheffler B."/>
            <person name="Youngblood R."/>
            <person name="Simpson S."/>
            <person name="Babiker E."/>
            <person name="Staton M."/>
        </authorList>
    </citation>
    <scope>NUCLEOTIDE SEQUENCE [LARGE SCALE GENOMIC DNA]</scope>
    <source>
        <tissue evidence="2">Leaf</tissue>
    </source>
</reference>
<dbReference type="SUPFAM" id="SSF53756">
    <property type="entry name" value="UDP-Glycosyltransferase/glycogen phosphorylase"/>
    <property type="match status" value="1"/>
</dbReference>
<sequence>MAYWAPPLASKLGIKSIIYSPVCAAALAYNLQQIRKDRPIAAGPPRGYPSSAVVLWPHEARLLHFLSFPVGEGITFHERFTAAMKRCDIISVRTCQEIAVPFCDYMERQSGKPVLITGPVLPEPSPMELEDRWAQWLGGFKPGSVISCALGSQNFPEKDQFQELLLGFELTGLSFLAALKPPLGAVTIEEALPEGFQGRAGGRGVVQGGWVPQPSILSHWESLMSDPQIVLVPEHSDQTFRARLLAKELTVAVVVEREENGWLSKESLCKAIKSTRWRKETLMSQGFMSNYIDDFVHQLLDLK</sequence>
<comment type="caution">
    <text evidence="2">The sequence shown here is derived from an EMBL/GenBank/DDBJ whole genome shotgun (WGS) entry which is preliminary data.</text>
</comment>
<gene>
    <name evidence="2" type="ORF">PVL29_025316</name>
</gene>
<keyword evidence="3" id="KW-1185">Reference proteome</keyword>
<dbReference type="InterPro" id="IPR050481">
    <property type="entry name" value="UDP-glycosyltransf_plant"/>
</dbReference>
<dbReference type="PANTHER" id="PTHR48049:SF91">
    <property type="entry name" value="UDP-GLYCOSYLTRANSFERASE 79B7-RELATED"/>
    <property type="match status" value="1"/>
</dbReference>
<evidence type="ECO:0000313" key="3">
    <source>
        <dbReference type="Proteomes" id="UP001168098"/>
    </source>
</evidence>
<comment type="similarity">
    <text evidence="1">Belongs to the UDP-glycosyltransferase family.</text>
</comment>
<dbReference type="EMBL" id="JARBHA010000019">
    <property type="protein sequence ID" value="KAJ9671554.1"/>
    <property type="molecule type" value="Genomic_DNA"/>
</dbReference>
<evidence type="ECO:0000313" key="2">
    <source>
        <dbReference type="EMBL" id="KAJ9671554.1"/>
    </source>
</evidence>
<dbReference type="PANTHER" id="PTHR48049">
    <property type="entry name" value="GLYCOSYLTRANSFERASE"/>
    <property type="match status" value="1"/>
</dbReference>
<dbReference type="GO" id="GO:0035251">
    <property type="term" value="F:UDP-glucosyltransferase activity"/>
    <property type="evidence" value="ECO:0007669"/>
    <property type="project" value="InterPro"/>
</dbReference>
<dbReference type="AlphaFoldDB" id="A0AA38YJE0"/>
<name>A0AA38YJE0_VITRO</name>
<protein>
    <submittedName>
        <fullName evidence="2">Uncharacterized protein</fullName>
    </submittedName>
</protein>
<accession>A0AA38YJE0</accession>
<proteinExistence type="inferred from homology"/>